<evidence type="ECO:0000256" key="1">
    <source>
        <dbReference type="SAM" id="Phobius"/>
    </source>
</evidence>
<feature type="transmembrane region" description="Helical" evidence="1">
    <location>
        <begin position="66"/>
        <end position="84"/>
    </location>
</feature>
<gene>
    <name evidence="2" type="ORF">RIF29_09762</name>
</gene>
<dbReference type="InterPro" id="IPR027291">
    <property type="entry name" value="Glyco_hydro_38_N_sf"/>
</dbReference>
<comment type="caution">
    <text evidence="2">The sequence shown here is derived from an EMBL/GenBank/DDBJ whole genome shotgun (WGS) entry which is preliminary data.</text>
</comment>
<dbReference type="Gene3D" id="3.20.110.10">
    <property type="entry name" value="Glycoside hydrolase 38, N terminal domain"/>
    <property type="match status" value="1"/>
</dbReference>
<dbReference type="Proteomes" id="UP001372338">
    <property type="component" value="Unassembled WGS sequence"/>
</dbReference>
<keyword evidence="1" id="KW-0812">Transmembrane</keyword>
<evidence type="ECO:0000313" key="2">
    <source>
        <dbReference type="EMBL" id="KAK7281617.1"/>
    </source>
</evidence>
<evidence type="ECO:0000313" key="3">
    <source>
        <dbReference type="Proteomes" id="UP001372338"/>
    </source>
</evidence>
<name>A0AAN9IJL0_CROPI</name>
<dbReference type="SUPFAM" id="SSF88713">
    <property type="entry name" value="Glycoside hydrolase/deacetylase"/>
    <property type="match status" value="1"/>
</dbReference>
<dbReference type="AlphaFoldDB" id="A0AAN9IJL0"/>
<accession>A0AAN9IJL0</accession>
<dbReference type="EMBL" id="JAYWIO010000002">
    <property type="protein sequence ID" value="KAK7281617.1"/>
    <property type="molecule type" value="Genomic_DNA"/>
</dbReference>
<dbReference type="InterPro" id="IPR011330">
    <property type="entry name" value="Glyco_hydro/deAcase_b/a-brl"/>
</dbReference>
<reference evidence="2 3" key="1">
    <citation type="submission" date="2024-01" db="EMBL/GenBank/DDBJ databases">
        <title>The genomes of 5 underutilized Papilionoideae crops provide insights into root nodulation and disease resistanc.</title>
        <authorList>
            <person name="Yuan L."/>
        </authorList>
    </citation>
    <scope>NUCLEOTIDE SEQUENCE [LARGE SCALE GENOMIC DNA]</scope>
    <source>
        <strain evidence="2">ZHUSHIDOU_FW_LH</strain>
        <tissue evidence="2">Leaf</tissue>
    </source>
</reference>
<keyword evidence="3" id="KW-1185">Reference proteome</keyword>
<sequence length="153" mass="17312">MLGFESVHFARIDYQDRDKHKADKSLEVVWRGSKTFGSSAQILPILFPIVMVLQMVFILKSMITRVLLLSMSSLMASFLIVNGSDSPFQVYLMYGDISTKAAHMLSLPKVSDFFTRLIQRVSPKSYQQAFGEVYVALKFLENFGGDQDGPPQY</sequence>
<protein>
    <submittedName>
        <fullName evidence="2">Uncharacterized protein</fullName>
    </submittedName>
</protein>
<feature type="transmembrane region" description="Helical" evidence="1">
    <location>
        <begin position="40"/>
        <end position="59"/>
    </location>
</feature>
<keyword evidence="1" id="KW-1133">Transmembrane helix</keyword>
<dbReference type="GO" id="GO:0005975">
    <property type="term" value="P:carbohydrate metabolic process"/>
    <property type="evidence" value="ECO:0007669"/>
    <property type="project" value="InterPro"/>
</dbReference>
<organism evidence="2 3">
    <name type="scientific">Crotalaria pallida</name>
    <name type="common">Smooth rattlebox</name>
    <name type="synonym">Crotalaria striata</name>
    <dbReference type="NCBI Taxonomy" id="3830"/>
    <lineage>
        <taxon>Eukaryota</taxon>
        <taxon>Viridiplantae</taxon>
        <taxon>Streptophyta</taxon>
        <taxon>Embryophyta</taxon>
        <taxon>Tracheophyta</taxon>
        <taxon>Spermatophyta</taxon>
        <taxon>Magnoliopsida</taxon>
        <taxon>eudicotyledons</taxon>
        <taxon>Gunneridae</taxon>
        <taxon>Pentapetalae</taxon>
        <taxon>rosids</taxon>
        <taxon>fabids</taxon>
        <taxon>Fabales</taxon>
        <taxon>Fabaceae</taxon>
        <taxon>Papilionoideae</taxon>
        <taxon>50 kb inversion clade</taxon>
        <taxon>genistoids sensu lato</taxon>
        <taxon>core genistoids</taxon>
        <taxon>Crotalarieae</taxon>
        <taxon>Crotalaria</taxon>
    </lineage>
</organism>
<proteinExistence type="predicted"/>
<keyword evidence="1" id="KW-0472">Membrane</keyword>